<feature type="transmembrane region" description="Helical" evidence="1">
    <location>
        <begin position="379"/>
        <end position="399"/>
    </location>
</feature>
<dbReference type="PROSITE" id="PS50878">
    <property type="entry name" value="RT_POL"/>
    <property type="match status" value="1"/>
</dbReference>
<feature type="transmembrane region" description="Helical" evidence="1">
    <location>
        <begin position="313"/>
        <end position="330"/>
    </location>
</feature>
<keyword evidence="1" id="KW-1133">Transmembrane helix</keyword>
<reference evidence="3" key="1">
    <citation type="journal article" date="2022" name="Int. J. Mol. Sci.">
        <title>Draft Genome of Tanacetum Coccineum: Genomic Comparison of Closely Related Tanacetum-Family Plants.</title>
        <authorList>
            <person name="Yamashiro T."/>
            <person name="Shiraishi A."/>
            <person name="Nakayama K."/>
            <person name="Satake H."/>
        </authorList>
    </citation>
    <scope>NUCLEOTIDE SEQUENCE</scope>
</reference>
<dbReference type="GO" id="GO:0003964">
    <property type="term" value="F:RNA-directed DNA polymerase activity"/>
    <property type="evidence" value="ECO:0007669"/>
    <property type="project" value="UniProtKB-KW"/>
</dbReference>
<keyword evidence="1" id="KW-0812">Transmembrane</keyword>
<keyword evidence="4" id="KW-1185">Reference proteome</keyword>
<dbReference type="PANTHER" id="PTHR33116">
    <property type="entry name" value="REVERSE TRANSCRIPTASE ZINC-BINDING DOMAIN-CONTAINING PROTEIN-RELATED-RELATED"/>
    <property type="match status" value="1"/>
</dbReference>
<dbReference type="PANTHER" id="PTHR33116:SF78">
    <property type="entry name" value="OS12G0587133 PROTEIN"/>
    <property type="match status" value="1"/>
</dbReference>
<reference evidence="3" key="2">
    <citation type="submission" date="2022-01" db="EMBL/GenBank/DDBJ databases">
        <authorList>
            <person name="Yamashiro T."/>
            <person name="Shiraishi A."/>
            <person name="Satake H."/>
            <person name="Nakayama K."/>
        </authorList>
    </citation>
    <scope>NUCLEOTIDE SEQUENCE</scope>
</reference>
<evidence type="ECO:0000313" key="4">
    <source>
        <dbReference type="Proteomes" id="UP001151760"/>
    </source>
</evidence>
<keyword evidence="1" id="KW-0472">Membrane</keyword>
<evidence type="ECO:0000256" key="1">
    <source>
        <dbReference type="SAM" id="Phobius"/>
    </source>
</evidence>
<dbReference type="EMBL" id="BQNB010013296">
    <property type="protein sequence ID" value="GJT14242.1"/>
    <property type="molecule type" value="Genomic_DNA"/>
</dbReference>
<keyword evidence="3" id="KW-0695">RNA-directed DNA polymerase</keyword>
<keyword evidence="3" id="KW-0548">Nucleotidyltransferase</keyword>
<sequence length="511" mass="57765">MTEFPPVSFPSKLNISDQELLEKDVSMEEIKAAVWDCGNDKAGRPDGFTFGFIKRYWELIKSDIKMFVSNFLETKKMPMDSNSSFITLILKRVRDWCHTMPRKPSRRGWDVTSILVNGSPTSEFSIKRGLRQGDPLSPFLFIFIMEGLHTTLMEATNSGLIRGINIGSSNVTLSHIFYAYDVIITTDWSSFDMDNIIRVLQVFYLASGHKINIHKSNVYGVGVSDNEMSTMANNTGCTLGSFPFVYLGLPIGANMNLIVNWKILIDRFDVRLSKSKANLLSIGGRTTSVKSVLGSLGIYYLSISKAPESILSLLEKSVLLSFGVALKILLLKRFMVKMVVLGSTITVRMVYGLRLLDPLTIFIRMIFFLVTLFDFGLALELQFVFGKISGLVMPLYIFAIIDFSVSNKIKIASYMIVSLTMNGFGTGLDLPWGLASKEKIHRLSVIFASSLWWLWRYRNSVLFSHHPIRRGDIYDNIRSSSFSWLHHRGRMVCNWIDWLKSPMLVSSNGSS</sequence>
<evidence type="ECO:0000313" key="3">
    <source>
        <dbReference type="EMBL" id="GJT14242.1"/>
    </source>
</evidence>
<protein>
    <submittedName>
        <fullName evidence="3">RNA-directed DNA polymerase, eukaryota, reverse transcriptase zinc-binding domain protein</fullName>
    </submittedName>
</protein>
<name>A0ABQ5BKA5_9ASTR</name>
<keyword evidence="3" id="KW-0808">Transferase</keyword>
<dbReference type="InterPro" id="IPR000477">
    <property type="entry name" value="RT_dom"/>
</dbReference>
<accession>A0ABQ5BKA5</accession>
<feature type="domain" description="Reverse transcriptase" evidence="2">
    <location>
        <begin position="1"/>
        <end position="251"/>
    </location>
</feature>
<evidence type="ECO:0000259" key="2">
    <source>
        <dbReference type="PROSITE" id="PS50878"/>
    </source>
</evidence>
<proteinExistence type="predicted"/>
<comment type="caution">
    <text evidence="3">The sequence shown here is derived from an EMBL/GenBank/DDBJ whole genome shotgun (WGS) entry which is preliminary data.</text>
</comment>
<organism evidence="3 4">
    <name type="scientific">Tanacetum coccineum</name>
    <dbReference type="NCBI Taxonomy" id="301880"/>
    <lineage>
        <taxon>Eukaryota</taxon>
        <taxon>Viridiplantae</taxon>
        <taxon>Streptophyta</taxon>
        <taxon>Embryophyta</taxon>
        <taxon>Tracheophyta</taxon>
        <taxon>Spermatophyta</taxon>
        <taxon>Magnoliopsida</taxon>
        <taxon>eudicotyledons</taxon>
        <taxon>Gunneridae</taxon>
        <taxon>Pentapetalae</taxon>
        <taxon>asterids</taxon>
        <taxon>campanulids</taxon>
        <taxon>Asterales</taxon>
        <taxon>Asteraceae</taxon>
        <taxon>Asteroideae</taxon>
        <taxon>Anthemideae</taxon>
        <taxon>Anthemidinae</taxon>
        <taxon>Tanacetum</taxon>
    </lineage>
</organism>
<feature type="transmembrane region" description="Helical" evidence="1">
    <location>
        <begin position="351"/>
        <end position="373"/>
    </location>
</feature>
<dbReference type="Pfam" id="PF00078">
    <property type="entry name" value="RVT_1"/>
    <property type="match status" value="1"/>
</dbReference>
<gene>
    <name evidence="3" type="ORF">Tco_0861284</name>
</gene>
<dbReference type="Proteomes" id="UP001151760">
    <property type="component" value="Unassembled WGS sequence"/>
</dbReference>